<dbReference type="InterPro" id="IPR038021">
    <property type="entry name" value="Putative_hydro-lyase"/>
</dbReference>
<reference evidence="3 4" key="1">
    <citation type="journal article" date="2015" name="Stand. Genomic Sci.">
        <title>Genomic Encyclopedia of Bacterial and Archaeal Type Strains, Phase III: the genomes of soil and plant-associated and newly described type strains.</title>
        <authorList>
            <person name="Whitman W.B."/>
            <person name="Woyke T."/>
            <person name="Klenk H.P."/>
            <person name="Zhou Y."/>
            <person name="Lilburn T.G."/>
            <person name="Beck B.J."/>
            <person name="De Vos P."/>
            <person name="Vandamme P."/>
            <person name="Eisen J.A."/>
            <person name="Garrity G."/>
            <person name="Hugenholtz P."/>
            <person name="Kyrpides N.C."/>
        </authorList>
    </citation>
    <scope>NUCLEOTIDE SEQUENCE [LARGE SCALE GENOMIC DNA]</scope>
    <source>
        <strain evidence="3 4">VKM Ac-2538</strain>
    </source>
</reference>
<evidence type="ECO:0000313" key="3">
    <source>
        <dbReference type="EMBL" id="TCO22793.1"/>
    </source>
</evidence>
<comment type="similarity">
    <text evidence="1">Belongs to the D-glutamate cyclase family.</text>
</comment>
<comment type="caution">
    <text evidence="3">The sequence shown here is derived from an EMBL/GenBank/DDBJ whole genome shotgun (WGS) entry which is preliminary data.</text>
</comment>
<dbReference type="SUPFAM" id="SSF160920">
    <property type="entry name" value="PSTPO5379-like"/>
    <property type="match status" value="1"/>
</dbReference>
<dbReference type="PANTHER" id="PTHR32022">
    <property type="entry name" value="D-GLUTAMATE CYCLASE, MITOCHONDRIAL"/>
    <property type="match status" value="1"/>
</dbReference>
<evidence type="ECO:0000256" key="1">
    <source>
        <dbReference type="ARBA" id="ARBA00007896"/>
    </source>
</evidence>
<organism evidence="3 4">
    <name type="scientific">Kribbella orskensis</name>
    <dbReference type="NCBI Taxonomy" id="2512216"/>
    <lineage>
        <taxon>Bacteria</taxon>
        <taxon>Bacillati</taxon>
        <taxon>Actinomycetota</taxon>
        <taxon>Actinomycetes</taxon>
        <taxon>Propionibacteriales</taxon>
        <taxon>Kribbellaceae</taxon>
        <taxon>Kribbella</taxon>
    </lineage>
</organism>
<dbReference type="InterPro" id="IPR009906">
    <property type="entry name" value="D-Glu_cyclase"/>
</dbReference>
<proteinExistence type="inferred from homology"/>
<dbReference type="RefSeq" id="WP_241998337.1">
    <property type="nucleotide sequence ID" value="NZ_SLWM01000006.1"/>
</dbReference>
<evidence type="ECO:0000256" key="2">
    <source>
        <dbReference type="ARBA" id="ARBA00023239"/>
    </source>
</evidence>
<keyword evidence="4" id="KW-1185">Reference proteome</keyword>
<dbReference type="Gene3D" id="3.40.1640.10">
    <property type="entry name" value="PSTPO5379-like"/>
    <property type="match status" value="1"/>
</dbReference>
<gene>
    <name evidence="3" type="ORF">EV644_106100</name>
</gene>
<dbReference type="PANTHER" id="PTHR32022:SF10">
    <property type="entry name" value="D-GLUTAMATE CYCLASE, MITOCHONDRIAL"/>
    <property type="match status" value="1"/>
</dbReference>
<evidence type="ECO:0000313" key="4">
    <source>
        <dbReference type="Proteomes" id="UP000295818"/>
    </source>
</evidence>
<accession>A0ABY2BJN8</accession>
<dbReference type="Proteomes" id="UP000295818">
    <property type="component" value="Unassembled WGS sequence"/>
</dbReference>
<protein>
    <submittedName>
        <fullName evidence="3">Uncharacterized protein DUF1445</fullName>
    </submittedName>
</protein>
<dbReference type="EMBL" id="SLWM01000006">
    <property type="protein sequence ID" value="TCO22793.1"/>
    <property type="molecule type" value="Genomic_DNA"/>
</dbReference>
<name>A0ABY2BJN8_9ACTN</name>
<sequence>MPLLDVAKPDIGEQAEFEPGAVPVYWACGVTPQAALMASRPPFAITHAPGHMFVTDVPDSAYRQF</sequence>
<dbReference type="Pfam" id="PF07286">
    <property type="entry name" value="D-Glu_cyclase"/>
    <property type="match status" value="1"/>
</dbReference>
<keyword evidence="2" id="KW-0456">Lyase</keyword>